<dbReference type="Pfam" id="PF00126">
    <property type="entry name" value="HTH_1"/>
    <property type="match status" value="1"/>
</dbReference>
<evidence type="ECO:0000259" key="5">
    <source>
        <dbReference type="PROSITE" id="PS50931"/>
    </source>
</evidence>
<dbReference type="Gene3D" id="1.10.10.10">
    <property type="entry name" value="Winged helix-like DNA-binding domain superfamily/Winged helix DNA-binding domain"/>
    <property type="match status" value="1"/>
</dbReference>
<dbReference type="InterPro" id="IPR050950">
    <property type="entry name" value="HTH-type_LysR_regulators"/>
</dbReference>
<organism evidence="6 7">
    <name type="scientific">Leucobacter allii</name>
    <dbReference type="NCBI Taxonomy" id="2932247"/>
    <lineage>
        <taxon>Bacteria</taxon>
        <taxon>Bacillati</taxon>
        <taxon>Actinomycetota</taxon>
        <taxon>Actinomycetes</taxon>
        <taxon>Micrococcales</taxon>
        <taxon>Microbacteriaceae</taxon>
        <taxon>Leucobacter</taxon>
    </lineage>
</organism>
<dbReference type="InterPro" id="IPR000847">
    <property type="entry name" value="LysR_HTH_N"/>
</dbReference>
<name>A0ABY4FJL6_9MICO</name>
<evidence type="ECO:0000256" key="1">
    <source>
        <dbReference type="ARBA" id="ARBA00009437"/>
    </source>
</evidence>
<dbReference type="Pfam" id="PF03466">
    <property type="entry name" value="LysR_substrate"/>
    <property type="match status" value="1"/>
</dbReference>
<keyword evidence="7" id="KW-1185">Reference proteome</keyword>
<dbReference type="InterPro" id="IPR005119">
    <property type="entry name" value="LysR_subst-bd"/>
</dbReference>
<gene>
    <name evidence="6" type="ORF">MUN78_10760</name>
</gene>
<evidence type="ECO:0000313" key="7">
    <source>
        <dbReference type="Proteomes" id="UP000831786"/>
    </source>
</evidence>
<proteinExistence type="inferred from homology"/>
<dbReference type="EMBL" id="CP095045">
    <property type="protein sequence ID" value="UOQ56174.1"/>
    <property type="molecule type" value="Genomic_DNA"/>
</dbReference>
<dbReference type="PRINTS" id="PR00039">
    <property type="entry name" value="HTHLYSR"/>
</dbReference>
<dbReference type="PANTHER" id="PTHR30419">
    <property type="entry name" value="HTH-TYPE TRANSCRIPTIONAL REGULATOR YBHD"/>
    <property type="match status" value="1"/>
</dbReference>
<sequence length="319" mass="33636">MNLEQLRGFAEIAQTGHFTRAAERLHLAQPSLSRQLQTLEAELGVELVTRARGNVSLTAAGERLLPIARRMLADAQAARDEMADLAGLRRGRIRLGATPTLCTSLVADVLAEYRARYPGIDVEILERGSRSLITALMEGAIDVALIVTSVSSGAARAVLEREPILGERLVVVSDPGRPDPFARAEGGDARAVELHELARVPQILFPENYELRVTLDAAFRASGHAPLVAVEGAEMDAALSFAGRGIGVAVVPAMVAAGHPGLRAAPLADSALARTVSIARRSDTAPTHAGAALQGVIRDVADRVTAPGSALARTVTRVR</sequence>
<dbReference type="InterPro" id="IPR036388">
    <property type="entry name" value="WH-like_DNA-bd_sf"/>
</dbReference>
<dbReference type="InterPro" id="IPR036390">
    <property type="entry name" value="WH_DNA-bd_sf"/>
</dbReference>
<feature type="domain" description="HTH lysR-type" evidence="5">
    <location>
        <begin position="1"/>
        <end position="58"/>
    </location>
</feature>
<dbReference type="PROSITE" id="PS50931">
    <property type="entry name" value="HTH_LYSR"/>
    <property type="match status" value="1"/>
</dbReference>
<dbReference type="SUPFAM" id="SSF53850">
    <property type="entry name" value="Periplasmic binding protein-like II"/>
    <property type="match status" value="1"/>
</dbReference>
<reference evidence="6 7" key="1">
    <citation type="submission" date="2022-04" db="EMBL/GenBank/DDBJ databases">
        <title>Leucobacter sp. isolated from rhizosphere of garlic.</title>
        <authorList>
            <person name="Won M."/>
            <person name="Lee C.-M."/>
            <person name="Woen H.-Y."/>
            <person name="Kwon S.-W."/>
        </authorList>
    </citation>
    <scope>NUCLEOTIDE SEQUENCE [LARGE SCALE GENOMIC DNA]</scope>
    <source>
        <strain evidence="6 7">H21R-40</strain>
    </source>
</reference>
<evidence type="ECO:0000256" key="2">
    <source>
        <dbReference type="ARBA" id="ARBA00023015"/>
    </source>
</evidence>
<dbReference type="RefSeq" id="WP_244726373.1">
    <property type="nucleotide sequence ID" value="NZ_CP095045.1"/>
</dbReference>
<accession>A0ABY4FJL6</accession>
<evidence type="ECO:0000256" key="3">
    <source>
        <dbReference type="ARBA" id="ARBA00023125"/>
    </source>
</evidence>
<keyword evidence="4" id="KW-0804">Transcription</keyword>
<dbReference type="CDD" id="cd05466">
    <property type="entry name" value="PBP2_LTTR_substrate"/>
    <property type="match status" value="1"/>
</dbReference>
<keyword evidence="3" id="KW-0238">DNA-binding</keyword>
<protein>
    <submittedName>
        <fullName evidence="6">LysR substrate-binding domain-containing protein</fullName>
    </submittedName>
</protein>
<evidence type="ECO:0000256" key="4">
    <source>
        <dbReference type="ARBA" id="ARBA00023163"/>
    </source>
</evidence>
<dbReference type="Gene3D" id="3.40.190.290">
    <property type="match status" value="1"/>
</dbReference>
<keyword evidence="2" id="KW-0805">Transcription regulation</keyword>
<dbReference type="SUPFAM" id="SSF46785">
    <property type="entry name" value="Winged helix' DNA-binding domain"/>
    <property type="match status" value="1"/>
</dbReference>
<comment type="similarity">
    <text evidence="1">Belongs to the LysR transcriptional regulatory family.</text>
</comment>
<evidence type="ECO:0000313" key="6">
    <source>
        <dbReference type="EMBL" id="UOQ56174.1"/>
    </source>
</evidence>
<dbReference type="Proteomes" id="UP000831786">
    <property type="component" value="Chromosome"/>
</dbReference>